<comment type="caution">
    <text evidence="4">The sequence shown here is derived from an EMBL/GenBank/DDBJ whole genome shotgun (WGS) entry which is preliminary data.</text>
</comment>
<name>A0A3S2UZU7_9BURK</name>
<dbReference type="Pfam" id="PF08281">
    <property type="entry name" value="Sigma70_r4_2"/>
    <property type="match status" value="1"/>
</dbReference>
<dbReference type="InterPro" id="IPR013325">
    <property type="entry name" value="RNA_pol_sigma_r2"/>
</dbReference>
<evidence type="ECO:0000313" key="5">
    <source>
        <dbReference type="Proteomes" id="UP000288587"/>
    </source>
</evidence>
<dbReference type="AlphaFoldDB" id="A0A3S2UZU7"/>
<gene>
    <name evidence="4" type="ORF">EOD73_11875</name>
</gene>
<dbReference type="InterPro" id="IPR013324">
    <property type="entry name" value="RNA_pol_sigma_r3/r4-like"/>
</dbReference>
<dbReference type="Proteomes" id="UP000288587">
    <property type="component" value="Unassembled WGS sequence"/>
</dbReference>
<evidence type="ECO:0000259" key="2">
    <source>
        <dbReference type="Pfam" id="PF08281"/>
    </source>
</evidence>
<dbReference type="SUPFAM" id="SSF88659">
    <property type="entry name" value="Sigma3 and sigma4 domains of RNA polymerase sigma factors"/>
    <property type="match status" value="1"/>
</dbReference>
<keyword evidence="5" id="KW-1185">Reference proteome</keyword>
<evidence type="ECO:0000259" key="1">
    <source>
        <dbReference type="Pfam" id="PF04542"/>
    </source>
</evidence>
<dbReference type="PANTHER" id="PTHR47756">
    <property type="entry name" value="BLL6612 PROTEIN-RELATED"/>
    <property type="match status" value="1"/>
</dbReference>
<dbReference type="Pfam" id="PF04542">
    <property type="entry name" value="Sigma70_r2"/>
    <property type="match status" value="1"/>
</dbReference>
<dbReference type="GO" id="GO:0003677">
    <property type="term" value="F:DNA binding"/>
    <property type="evidence" value="ECO:0007669"/>
    <property type="project" value="InterPro"/>
</dbReference>
<evidence type="ECO:0000313" key="4">
    <source>
        <dbReference type="EMBL" id="RVT84820.1"/>
    </source>
</evidence>
<dbReference type="InterPro" id="IPR046531">
    <property type="entry name" value="DUF6596"/>
</dbReference>
<dbReference type="SUPFAM" id="SSF88946">
    <property type="entry name" value="Sigma2 domain of RNA polymerase sigma factors"/>
    <property type="match status" value="1"/>
</dbReference>
<dbReference type="EMBL" id="SACM01000003">
    <property type="protein sequence ID" value="RVT84820.1"/>
    <property type="molecule type" value="Genomic_DNA"/>
</dbReference>
<organism evidence="4 5">
    <name type="scientific">Inhella crocodyli</name>
    <dbReference type="NCBI Taxonomy" id="2499851"/>
    <lineage>
        <taxon>Bacteria</taxon>
        <taxon>Pseudomonadati</taxon>
        <taxon>Pseudomonadota</taxon>
        <taxon>Betaproteobacteria</taxon>
        <taxon>Burkholderiales</taxon>
        <taxon>Sphaerotilaceae</taxon>
        <taxon>Inhella</taxon>
    </lineage>
</organism>
<accession>A0A3S2UZU7</accession>
<dbReference type="OrthoDB" id="9780299at2"/>
<reference evidence="4 5" key="1">
    <citation type="submission" date="2019-01" db="EMBL/GenBank/DDBJ databases">
        <authorList>
            <person name="Chen W.-M."/>
        </authorList>
    </citation>
    <scope>NUCLEOTIDE SEQUENCE [LARGE SCALE GENOMIC DNA]</scope>
    <source>
        <strain evidence="4 5">CCP-18</strain>
    </source>
</reference>
<sequence>MSPPAGAEAHRAIQTVWQLEAPALVGALTRLTHDLALAEDCAQDALLAALERWPHDGLPRNPAAWLMTTAKHRALDRLRHGQVAVREQAALGQDADARHDAVAPDPLALMLADEAAPLRDEVLPLLFIACHPLLSREAQWALTLRLVGGLSVAEIARACFAQEATVAARITRAKKALAGQPYGLPPAAERQQRLASVCTVLYLMFNEGYAAHSGPDWTRPTLCHEALRLTRTLAALCPTDSEVLALQALMELQASRLPARADAQGRPVLLMDQDRRRWDPLLRQRGLQALVRAEALAQGNPGPLLFQALLAACHARALRAEDTDWARILQLYDALLEAQPSPVVALNRAVALSQTQGPAAALPEVDRLADALHGYPWWASTRAELCLQLDRPREALAALDLAIAWTQNGAERALLQSRRAGVESHLPQTSS</sequence>
<dbReference type="GO" id="GO:0006352">
    <property type="term" value="P:DNA-templated transcription initiation"/>
    <property type="evidence" value="ECO:0007669"/>
    <property type="project" value="InterPro"/>
</dbReference>
<feature type="domain" description="RNA polymerase sigma-70 region 2" evidence="1">
    <location>
        <begin position="21"/>
        <end position="80"/>
    </location>
</feature>
<dbReference type="PANTHER" id="PTHR47756:SF1">
    <property type="entry name" value="BLL0085 PROTEIN"/>
    <property type="match status" value="1"/>
</dbReference>
<dbReference type="Gene3D" id="1.10.1740.10">
    <property type="match status" value="1"/>
</dbReference>
<dbReference type="RefSeq" id="WP_127683222.1">
    <property type="nucleotide sequence ID" value="NZ_SACM01000003.1"/>
</dbReference>
<dbReference type="GO" id="GO:0016987">
    <property type="term" value="F:sigma factor activity"/>
    <property type="evidence" value="ECO:0007669"/>
    <property type="project" value="InterPro"/>
</dbReference>
<dbReference type="Pfam" id="PF20239">
    <property type="entry name" value="DUF6596"/>
    <property type="match status" value="1"/>
</dbReference>
<dbReference type="InterPro" id="IPR013249">
    <property type="entry name" value="RNA_pol_sigma70_r4_t2"/>
</dbReference>
<feature type="domain" description="DUF6596" evidence="3">
    <location>
        <begin position="193"/>
        <end position="293"/>
    </location>
</feature>
<proteinExistence type="predicted"/>
<dbReference type="Gene3D" id="1.10.10.10">
    <property type="entry name" value="Winged helix-like DNA-binding domain superfamily/Winged helix DNA-binding domain"/>
    <property type="match status" value="1"/>
</dbReference>
<protein>
    <submittedName>
        <fullName evidence="4">RNA polymerase subunit sigma-24</fullName>
    </submittedName>
</protein>
<feature type="domain" description="RNA polymerase sigma factor 70 region 4 type 2" evidence="2">
    <location>
        <begin position="127"/>
        <end position="177"/>
    </location>
</feature>
<dbReference type="InterPro" id="IPR036388">
    <property type="entry name" value="WH-like_DNA-bd_sf"/>
</dbReference>
<dbReference type="InterPro" id="IPR007627">
    <property type="entry name" value="RNA_pol_sigma70_r2"/>
</dbReference>
<evidence type="ECO:0000259" key="3">
    <source>
        <dbReference type="Pfam" id="PF20239"/>
    </source>
</evidence>